<reference evidence="2" key="1">
    <citation type="submission" date="2017-08" db="EMBL/GenBank/DDBJ databases">
        <authorList>
            <person name="Imhoff J.F."/>
            <person name="Rahn T."/>
            <person name="Kuenzel S."/>
            <person name="Neulinger S.C."/>
        </authorList>
    </citation>
    <scope>NUCLEOTIDE SEQUENCE</scope>
    <source>
        <strain evidence="2">DSM 9154</strain>
    </source>
</reference>
<dbReference type="GO" id="GO:0003676">
    <property type="term" value="F:nucleic acid binding"/>
    <property type="evidence" value="ECO:0007669"/>
    <property type="project" value="InterPro"/>
</dbReference>
<dbReference type="Proteomes" id="UP000778970">
    <property type="component" value="Unassembled WGS sequence"/>
</dbReference>
<dbReference type="CDD" id="cd04485">
    <property type="entry name" value="DnaE_OBF"/>
    <property type="match status" value="1"/>
</dbReference>
<feature type="domain" description="OB" evidence="1">
    <location>
        <begin position="52"/>
        <end position="114"/>
    </location>
</feature>
<comment type="caution">
    <text evidence="2">The sequence shown here is derived from an EMBL/GenBank/DDBJ whole genome shotgun (WGS) entry which is preliminary data.</text>
</comment>
<proteinExistence type="predicted"/>
<dbReference type="AlphaFoldDB" id="A0A934UZB1"/>
<evidence type="ECO:0000313" key="3">
    <source>
        <dbReference type="Proteomes" id="UP000778970"/>
    </source>
</evidence>
<sequence>MIRSPLNGITNGLRCILCDGGIIGDQVWPKWGLFKQHIWGELQQQRQLLRQRPGSAKGVIFATLEDETGVTNVVLWPKVFEGYRRPFLQGRLLGVSGRVQREGLVLHLVAERIDNLDDRLERLNDGTGGLKPECRSFH</sequence>
<dbReference type="Pfam" id="PF01336">
    <property type="entry name" value="tRNA_anti-codon"/>
    <property type="match status" value="1"/>
</dbReference>
<keyword evidence="3" id="KW-1185">Reference proteome</keyword>
<gene>
    <name evidence="2" type="ORF">CKO21_03080</name>
</gene>
<evidence type="ECO:0000313" key="2">
    <source>
        <dbReference type="EMBL" id="MBK1696224.1"/>
    </source>
</evidence>
<name>A0A934UZB1_9PROT</name>
<reference evidence="2" key="2">
    <citation type="journal article" date="2020" name="Microorganisms">
        <title>Osmotic Adaptation and Compatible Solute Biosynthesis of Phototrophic Bacteria as Revealed from Genome Analyses.</title>
        <authorList>
            <person name="Imhoff J.F."/>
            <person name="Rahn T."/>
            <person name="Kunzel S."/>
            <person name="Keller A."/>
            <person name="Neulinger S.C."/>
        </authorList>
    </citation>
    <scope>NUCLEOTIDE SEQUENCE</scope>
    <source>
        <strain evidence="2">DSM 9154</strain>
    </source>
</reference>
<dbReference type="EMBL" id="NRRE01000012">
    <property type="protein sequence ID" value="MBK1696224.1"/>
    <property type="molecule type" value="Genomic_DNA"/>
</dbReference>
<evidence type="ECO:0000259" key="1">
    <source>
        <dbReference type="Pfam" id="PF01336"/>
    </source>
</evidence>
<organism evidence="2 3">
    <name type="scientific">Rhodovibrio salinarum</name>
    <dbReference type="NCBI Taxonomy" id="1087"/>
    <lineage>
        <taxon>Bacteria</taxon>
        <taxon>Pseudomonadati</taxon>
        <taxon>Pseudomonadota</taxon>
        <taxon>Alphaproteobacteria</taxon>
        <taxon>Rhodospirillales</taxon>
        <taxon>Rhodovibrionaceae</taxon>
        <taxon>Rhodovibrio</taxon>
    </lineage>
</organism>
<dbReference type="InterPro" id="IPR004365">
    <property type="entry name" value="NA-bd_OB_tRNA"/>
</dbReference>
<protein>
    <recommendedName>
        <fullName evidence="1">OB domain-containing protein</fullName>
    </recommendedName>
</protein>
<accession>A0A934UZB1</accession>